<reference evidence="2 3" key="1">
    <citation type="submission" date="2019-10" db="EMBL/GenBank/DDBJ databases">
        <title>New genus of Silvanigrellaceae.</title>
        <authorList>
            <person name="Pitt A."/>
            <person name="Hahn M.W."/>
        </authorList>
    </citation>
    <scope>NUCLEOTIDE SEQUENCE [LARGE SCALE GENOMIC DNA]</scope>
    <source>
        <strain evidence="2 3">33A1-SZDP</strain>
    </source>
</reference>
<dbReference type="Proteomes" id="UP000442694">
    <property type="component" value="Unassembled WGS sequence"/>
</dbReference>
<evidence type="ECO:0008006" key="4">
    <source>
        <dbReference type="Google" id="ProtNLM"/>
    </source>
</evidence>
<feature type="transmembrane region" description="Helical" evidence="1">
    <location>
        <begin position="301"/>
        <end position="320"/>
    </location>
</feature>
<gene>
    <name evidence="2" type="ORF">GCL57_10290</name>
</gene>
<proteinExistence type="predicted"/>
<evidence type="ECO:0000313" key="3">
    <source>
        <dbReference type="Proteomes" id="UP000442694"/>
    </source>
</evidence>
<comment type="caution">
    <text evidence="2">The sequence shown here is derived from an EMBL/GenBank/DDBJ whole genome shotgun (WGS) entry which is preliminary data.</text>
</comment>
<evidence type="ECO:0000313" key="2">
    <source>
        <dbReference type="EMBL" id="KAB8029915.1"/>
    </source>
</evidence>
<accession>A0A833JEF6</accession>
<feature type="transmembrane region" description="Helical" evidence="1">
    <location>
        <begin position="340"/>
        <end position="362"/>
    </location>
</feature>
<name>A0A833JEF6_9BACT</name>
<keyword evidence="1" id="KW-0472">Membrane</keyword>
<organism evidence="2 3">
    <name type="scientific">Fluviispira multicolorata</name>
    <dbReference type="NCBI Taxonomy" id="2654512"/>
    <lineage>
        <taxon>Bacteria</taxon>
        <taxon>Pseudomonadati</taxon>
        <taxon>Bdellovibrionota</taxon>
        <taxon>Oligoflexia</taxon>
        <taxon>Silvanigrellales</taxon>
        <taxon>Silvanigrellaceae</taxon>
        <taxon>Fluviispira</taxon>
    </lineage>
</organism>
<feature type="transmembrane region" description="Helical" evidence="1">
    <location>
        <begin position="192"/>
        <end position="219"/>
    </location>
</feature>
<feature type="transmembrane region" description="Helical" evidence="1">
    <location>
        <begin position="14"/>
        <end position="32"/>
    </location>
</feature>
<feature type="transmembrane region" description="Helical" evidence="1">
    <location>
        <begin position="133"/>
        <end position="151"/>
    </location>
</feature>
<dbReference type="AlphaFoldDB" id="A0A833JEF6"/>
<keyword evidence="1" id="KW-1133">Transmembrane helix</keyword>
<feature type="transmembrane region" description="Helical" evidence="1">
    <location>
        <begin position="400"/>
        <end position="421"/>
    </location>
</feature>
<dbReference type="EMBL" id="WFLN01000007">
    <property type="protein sequence ID" value="KAB8029915.1"/>
    <property type="molecule type" value="Genomic_DNA"/>
</dbReference>
<sequence>MNSKLSSIQNKKKLLQIFVIVVSFIFLAFLAMKPILSIDGWPLEHDGSLLFERVGVFYHEIKKGNYFPLWTSYGQNGYGSPFPFLYHRAFNTIAVLFSFLTGSVYIGVKVAIFVLLIFGALGMFKLLKEFEVNFLNSLCGSALFMFANYTYTNWLFRGAAAEFTSMMLIPWLFYGLVCLAQNRKYSGLKLGFVLVALFYSHVVTFYYALFSFAIFYSYFLATEKRYLKIKYYFSGFISSIILIIFCGPYAIGLVLFKRMYNFSIMNGGNNHPNFHYNYFEWYFIKKSYVWGETWRGMSVEIGRGFFIIAMLLLLIIFILIKMKKLNLPQKINSYTALKPLFLCFIFYFILQTPFAKAFYLYFPGADFIQFPWRLLTFITVISILTYCISVQILYANKHRFKLYITAQTLIILSTFYQVYFGSSLNLKYEIMGKNYLIEANKANALLNAYQPFEYLPKSKIQPPIAKALIENKSEKSCIIENITPSDSLNSVVDTNNIKIKIKGLCEIEYNNFINPFTEITFSHSGQVSKTHNSTYILVANTSEYQTVEIKRIGLIKSIVQYFKYRDNLYS</sequence>
<feature type="transmembrane region" description="Helical" evidence="1">
    <location>
        <begin position="231"/>
        <end position="256"/>
    </location>
</feature>
<keyword evidence="1" id="KW-0812">Transmembrane</keyword>
<keyword evidence="3" id="KW-1185">Reference proteome</keyword>
<protein>
    <recommendedName>
        <fullName evidence="4">Membrane protein 6-pyruvoyl-tetrahydropterin synthase-related domain-containing protein</fullName>
    </recommendedName>
</protein>
<dbReference type="RefSeq" id="WP_152213257.1">
    <property type="nucleotide sequence ID" value="NZ_WFLN01000007.1"/>
</dbReference>
<feature type="transmembrane region" description="Helical" evidence="1">
    <location>
        <begin position="163"/>
        <end position="180"/>
    </location>
</feature>
<feature type="transmembrane region" description="Helical" evidence="1">
    <location>
        <begin position="374"/>
        <end position="394"/>
    </location>
</feature>
<evidence type="ECO:0000256" key="1">
    <source>
        <dbReference type="SAM" id="Phobius"/>
    </source>
</evidence>
<feature type="transmembrane region" description="Helical" evidence="1">
    <location>
        <begin position="93"/>
        <end position="121"/>
    </location>
</feature>